<dbReference type="InterPro" id="IPR034457">
    <property type="entry name" value="Organic_radical-activating"/>
</dbReference>
<dbReference type="PANTHER" id="PTHR30352:SF5">
    <property type="entry name" value="PYRUVATE FORMATE-LYASE 1-ACTIVATING ENZYME"/>
    <property type="match status" value="1"/>
</dbReference>
<dbReference type="SFLD" id="SFLDS00029">
    <property type="entry name" value="Radical_SAM"/>
    <property type="match status" value="1"/>
</dbReference>
<evidence type="ECO:0000256" key="11">
    <source>
        <dbReference type="ARBA" id="ARBA00023004"/>
    </source>
</evidence>
<dbReference type="InterPro" id="IPR058240">
    <property type="entry name" value="rSAM_sf"/>
</dbReference>
<dbReference type="InterPro" id="IPR012839">
    <property type="entry name" value="Organic_radical_activase"/>
</dbReference>
<evidence type="ECO:0000256" key="8">
    <source>
        <dbReference type="ARBA" id="ARBA00022691"/>
    </source>
</evidence>
<protein>
    <recommendedName>
        <fullName evidence="5 14">Pyruvate formate-lyase-activating enzyme</fullName>
        <ecNumber evidence="4 14">1.97.1.4</ecNumber>
    </recommendedName>
</protein>
<dbReference type="SUPFAM" id="SSF102114">
    <property type="entry name" value="Radical SAM enzymes"/>
    <property type="match status" value="1"/>
</dbReference>
<dbReference type="PANTHER" id="PTHR30352">
    <property type="entry name" value="PYRUVATE FORMATE-LYASE-ACTIVATING ENZYME"/>
    <property type="match status" value="1"/>
</dbReference>
<comment type="similarity">
    <text evidence="3 14">Belongs to the organic radical-activating enzymes family.</text>
</comment>
<dbReference type="PIRSF" id="PIRSF000371">
    <property type="entry name" value="PFL_act_enz"/>
    <property type="match status" value="1"/>
</dbReference>
<keyword evidence="9 14" id="KW-0479">Metal-binding</keyword>
<dbReference type="EMBL" id="LS483343">
    <property type="protein sequence ID" value="SQF40913.1"/>
    <property type="molecule type" value="Genomic_DNA"/>
</dbReference>
<evidence type="ECO:0000256" key="9">
    <source>
        <dbReference type="ARBA" id="ARBA00022723"/>
    </source>
</evidence>
<evidence type="ECO:0000256" key="3">
    <source>
        <dbReference type="ARBA" id="ARBA00009777"/>
    </source>
</evidence>
<keyword evidence="8 14" id="KW-0949">S-adenosyl-L-methionine</keyword>
<evidence type="ECO:0000259" key="15">
    <source>
        <dbReference type="PROSITE" id="PS51918"/>
    </source>
</evidence>
<dbReference type="InterPro" id="IPR007197">
    <property type="entry name" value="rSAM"/>
</dbReference>
<keyword evidence="17" id="KW-1185">Reference proteome</keyword>
<dbReference type="PROSITE" id="PS01087">
    <property type="entry name" value="RADICAL_ACTIVATING"/>
    <property type="match status" value="1"/>
</dbReference>
<evidence type="ECO:0000256" key="2">
    <source>
        <dbReference type="ARBA" id="ARBA00004496"/>
    </source>
</evidence>
<dbReference type="GO" id="GO:0043365">
    <property type="term" value="F:[formate-C-acetyltransferase]-activating enzyme activity"/>
    <property type="evidence" value="ECO:0007669"/>
    <property type="project" value="UniProtKB-UniRule"/>
</dbReference>
<gene>
    <name evidence="16" type="primary">pflA</name>
    <name evidence="16" type="ORF">NCTC12278_01492</name>
</gene>
<dbReference type="SFLD" id="SFLDF00278">
    <property type="entry name" value="pyruvate_formate-lyase_activas"/>
    <property type="match status" value="1"/>
</dbReference>
<dbReference type="EC" id="1.97.1.4" evidence="4 14"/>
<evidence type="ECO:0000313" key="16">
    <source>
        <dbReference type="EMBL" id="SQF40913.1"/>
    </source>
</evidence>
<evidence type="ECO:0000256" key="1">
    <source>
        <dbReference type="ARBA" id="ARBA00003141"/>
    </source>
</evidence>
<dbReference type="GO" id="GO:0046872">
    <property type="term" value="F:metal ion binding"/>
    <property type="evidence" value="ECO:0007669"/>
    <property type="project" value="UniProtKB-UniRule"/>
</dbReference>
<dbReference type="RefSeq" id="WP_018030337.1">
    <property type="nucleotide sequence ID" value="NZ_LS483343.1"/>
</dbReference>
<keyword evidence="10 14" id="KW-0560">Oxidoreductase</keyword>
<evidence type="ECO:0000256" key="14">
    <source>
        <dbReference type="RuleBase" id="RU362053"/>
    </source>
</evidence>
<dbReference type="KEGG" id="sfer:NCTC12278_01492"/>
<dbReference type="InterPro" id="IPR012838">
    <property type="entry name" value="PFL1_activating"/>
</dbReference>
<dbReference type="Proteomes" id="UP000249495">
    <property type="component" value="Chromosome 1"/>
</dbReference>
<evidence type="ECO:0000256" key="13">
    <source>
        <dbReference type="ARBA" id="ARBA00047533"/>
    </source>
</evidence>
<evidence type="ECO:0000256" key="12">
    <source>
        <dbReference type="ARBA" id="ARBA00023014"/>
    </source>
</evidence>
<reference evidence="16 17" key="1">
    <citation type="submission" date="2018-06" db="EMBL/GenBank/DDBJ databases">
        <authorList>
            <consortium name="Pathogen Informatics"/>
            <person name="Doyle S."/>
        </authorList>
    </citation>
    <scope>NUCLEOTIDE SEQUENCE [LARGE SCALE GENOMIC DNA]</scope>
    <source>
        <strain evidence="16 17">NCTC12278</strain>
    </source>
</reference>
<evidence type="ECO:0000256" key="7">
    <source>
        <dbReference type="ARBA" id="ARBA00022490"/>
    </source>
</evidence>
<dbReference type="SFLD" id="SFLDG01066">
    <property type="entry name" value="organic_radical-activating_enz"/>
    <property type="match status" value="1"/>
</dbReference>
<proteinExistence type="inferred from homology"/>
<evidence type="ECO:0000256" key="10">
    <source>
        <dbReference type="ARBA" id="ARBA00023002"/>
    </source>
</evidence>
<dbReference type="OrthoDB" id="9782387at2"/>
<keyword evidence="16" id="KW-0670">Pyruvate</keyword>
<feature type="domain" description="Radical SAM core" evidence="15">
    <location>
        <begin position="24"/>
        <end position="253"/>
    </location>
</feature>
<keyword evidence="12 14" id="KW-0411">Iron-sulfur</keyword>
<keyword evidence="6 14" id="KW-0004">4Fe-4S</keyword>
<name>A0A2X3WAK2_9STRE</name>
<keyword evidence="16" id="KW-0456">Lyase</keyword>
<evidence type="ECO:0000256" key="4">
    <source>
        <dbReference type="ARBA" id="ARBA00012303"/>
    </source>
</evidence>
<keyword evidence="11 14" id="KW-0408">Iron</keyword>
<dbReference type="NCBIfam" id="TIGR02493">
    <property type="entry name" value="PFLA"/>
    <property type="match status" value="1"/>
</dbReference>
<evidence type="ECO:0000256" key="5">
    <source>
        <dbReference type="ARBA" id="ARBA00021356"/>
    </source>
</evidence>
<comment type="catalytic activity">
    <reaction evidence="13 14">
        <text>glycyl-[formate C-acetyltransferase] + reduced [flavodoxin] + S-adenosyl-L-methionine = glycin-2-yl radical-[formate C-acetyltransferase] + semiquinone [flavodoxin] + 5'-deoxyadenosine + L-methionine + H(+)</text>
        <dbReference type="Rhea" id="RHEA:19225"/>
        <dbReference type="Rhea" id="RHEA-COMP:10622"/>
        <dbReference type="Rhea" id="RHEA-COMP:12190"/>
        <dbReference type="Rhea" id="RHEA-COMP:12191"/>
        <dbReference type="Rhea" id="RHEA-COMP:14480"/>
        <dbReference type="ChEBI" id="CHEBI:15378"/>
        <dbReference type="ChEBI" id="CHEBI:17319"/>
        <dbReference type="ChEBI" id="CHEBI:29947"/>
        <dbReference type="ChEBI" id="CHEBI:32722"/>
        <dbReference type="ChEBI" id="CHEBI:57618"/>
        <dbReference type="ChEBI" id="CHEBI:57844"/>
        <dbReference type="ChEBI" id="CHEBI:59789"/>
        <dbReference type="ChEBI" id="CHEBI:140311"/>
        <dbReference type="EC" id="1.97.1.4"/>
    </reaction>
</comment>
<dbReference type="InterPro" id="IPR013785">
    <property type="entry name" value="Aldolase_TIM"/>
</dbReference>
<dbReference type="InterPro" id="IPR040074">
    <property type="entry name" value="BssD/PflA/YjjW"/>
</dbReference>
<dbReference type="CDD" id="cd01335">
    <property type="entry name" value="Radical_SAM"/>
    <property type="match status" value="1"/>
</dbReference>
<dbReference type="Pfam" id="PF04055">
    <property type="entry name" value="Radical_SAM"/>
    <property type="match status" value="1"/>
</dbReference>
<dbReference type="GO" id="GO:0005737">
    <property type="term" value="C:cytoplasm"/>
    <property type="evidence" value="ECO:0007669"/>
    <property type="project" value="UniProtKB-SubCell"/>
</dbReference>
<dbReference type="GO" id="GO:0051539">
    <property type="term" value="F:4 iron, 4 sulfur cluster binding"/>
    <property type="evidence" value="ECO:0007669"/>
    <property type="project" value="UniProtKB-UniRule"/>
</dbReference>
<evidence type="ECO:0000313" key="17">
    <source>
        <dbReference type="Proteomes" id="UP000249495"/>
    </source>
</evidence>
<evidence type="ECO:0000256" key="6">
    <source>
        <dbReference type="ARBA" id="ARBA00022485"/>
    </source>
</evidence>
<comment type="cofactor">
    <cofactor evidence="14">
        <name>[4Fe-4S] cluster</name>
        <dbReference type="ChEBI" id="CHEBI:49883"/>
    </cofactor>
    <text evidence="14">Binds 1 [4Fe-4S] cluster. The cluster is coordinated with 3 cysteines and an exchangeable S-adenosyl-L-methionine.</text>
</comment>
<dbReference type="STRING" id="1123303.GCA_000372425_01009"/>
<comment type="subcellular location">
    <subcellularLocation>
        <location evidence="2 14">Cytoplasm</location>
    </subcellularLocation>
</comment>
<dbReference type="Gene3D" id="3.20.20.70">
    <property type="entry name" value="Aldolase class I"/>
    <property type="match status" value="1"/>
</dbReference>
<keyword evidence="7 14" id="KW-0963">Cytoplasm</keyword>
<organism evidence="16 17">
    <name type="scientific">Streptococcus ferus</name>
    <dbReference type="NCBI Taxonomy" id="1345"/>
    <lineage>
        <taxon>Bacteria</taxon>
        <taxon>Bacillati</taxon>
        <taxon>Bacillota</taxon>
        <taxon>Bacilli</taxon>
        <taxon>Lactobacillales</taxon>
        <taxon>Streptococcaceae</taxon>
        <taxon>Streptococcus</taxon>
    </lineage>
</organism>
<comment type="function">
    <text evidence="1 14">Activation of pyruvate formate-lyase under anaerobic conditions by generation of an organic free radical, using S-adenosylmethionine and reduced flavodoxin as cosubstrates to produce 5'-deoxy-adenosine.</text>
</comment>
<dbReference type="AlphaFoldDB" id="A0A2X3WAK2"/>
<dbReference type="PROSITE" id="PS51918">
    <property type="entry name" value="RADICAL_SAM"/>
    <property type="match status" value="1"/>
</dbReference>
<dbReference type="GO" id="GO:0016829">
    <property type="term" value="F:lyase activity"/>
    <property type="evidence" value="ECO:0007669"/>
    <property type="project" value="UniProtKB-KW"/>
</dbReference>
<dbReference type="InterPro" id="IPR001989">
    <property type="entry name" value="Radical_activat_CS"/>
</dbReference>
<sequence length="264" mass="30017">MPEEAIDYRKVTGLVHSTESFGSVDGPGVRFVVFMQGCMMRCQYCHNPDTWALTNDKASERTAEDVLNEALRYRGFWGNKGGITVSGGEATLQMDFLIALFTLAKEKGIHTTLDTCALTFRNTPAYLEKYDKLMAVTDLVLLDIKEINPEQHKVVTGHSNKTILACARYLSDIGKPVWIRHVLVPDLTDRDEDLVKLGEFVKTLKNVERFEILPYHTMGEFKWRELGIPYPLEGVKPPTAERVKNAKELMHTETYDDYLKRIGN</sequence>
<dbReference type="SFLD" id="SFLDG01118">
    <property type="entry name" value="activating_enzymes__group_2"/>
    <property type="match status" value="1"/>
</dbReference>
<accession>A0A2X3WAK2</accession>
<dbReference type="InterPro" id="IPR034465">
    <property type="entry name" value="Pyruvate_for-lyase_activase"/>
</dbReference>